<dbReference type="RefSeq" id="WP_091685879.1">
    <property type="nucleotide sequence ID" value="NZ_FOSN01000020.1"/>
</dbReference>
<name>A0A1I4CCW6_9HYPH</name>
<keyword evidence="3" id="KW-1185">Reference proteome</keyword>
<dbReference type="AlphaFoldDB" id="A0A1I4CCW6"/>
<evidence type="ECO:0000313" key="2">
    <source>
        <dbReference type="EMBL" id="SFK78450.1"/>
    </source>
</evidence>
<reference evidence="2 3" key="1">
    <citation type="submission" date="2016-10" db="EMBL/GenBank/DDBJ databases">
        <authorList>
            <person name="de Groot N.N."/>
        </authorList>
    </citation>
    <scope>NUCLEOTIDE SEQUENCE [LARGE SCALE GENOMIC DNA]</scope>
    <source>
        <strain evidence="2 3">NE2</strain>
    </source>
</reference>
<accession>A0A1I4CCW6</accession>
<organism evidence="2 3">
    <name type="scientific">Methylocapsa palsarum</name>
    <dbReference type="NCBI Taxonomy" id="1612308"/>
    <lineage>
        <taxon>Bacteria</taxon>
        <taxon>Pseudomonadati</taxon>
        <taxon>Pseudomonadota</taxon>
        <taxon>Alphaproteobacteria</taxon>
        <taxon>Hyphomicrobiales</taxon>
        <taxon>Beijerinckiaceae</taxon>
        <taxon>Methylocapsa</taxon>
    </lineage>
</organism>
<protein>
    <submittedName>
        <fullName evidence="2">Uncharacterized protein</fullName>
    </submittedName>
</protein>
<gene>
    <name evidence="2" type="ORF">SAMN05444581_12030</name>
</gene>
<dbReference type="STRING" id="1612308.SAMN05444581_12030"/>
<feature type="compositionally biased region" description="Polar residues" evidence="1">
    <location>
        <begin position="1"/>
        <end position="21"/>
    </location>
</feature>
<evidence type="ECO:0000256" key="1">
    <source>
        <dbReference type="SAM" id="MobiDB-lite"/>
    </source>
</evidence>
<proteinExistence type="predicted"/>
<dbReference type="EMBL" id="FOSN01000020">
    <property type="protein sequence ID" value="SFK78450.1"/>
    <property type="molecule type" value="Genomic_DNA"/>
</dbReference>
<dbReference type="Proteomes" id="UP000198755">
    <property type="component" value="Unassembled WGS sequence"/>
</dbReference>
<evidence type="ECO:0000313" key="3">
    <source>
        <dbReference type="Proteomes" id="UP000198755"/>
    </source>
</evidence>
<sequence>MSDALTQDQSTRQTESPSETAPENEDYISIGGVKLRLDEIINEEFLAPKKIRELGETFSNNSPFPHWSLKTCSLRSFWS</sequence>
<feature type="region of interest" description="Disordered" evidence="1">
    <location>
        <begin position="1"/>
        <end position="27"/>
    </location>
</feature>